<dbReference type="AlphaFoldDB" id="A0A0C3IAK3"/>
<dbReference type="HOGENOM" id="CLU_983923_0_0_1"/>
<dbReference type="Proteomes" id="UP000054217">
    <property type="component" value="Unassembled WGS sequence"/>
</dbReference>
<proteinExistence type="predicted"/>
<name>A0A0C3IAK3_PISTI</name>
<organism evidence="2 3">
    <name type="scientific">Pisolithus tinctorius Marx 270</name>
    <dbReference type="NCBI Taxonomy" id="870435"/>
    <lineage>
        <taxon>Eukaryota</taxon>
        <taxon>Fungi</taxon>
        <taxon>Dikarya</taxon>
        <taxon>Basidiomycota</taxon>
        <taxon>Agaricomycotina</taxon>
        <taxon>Agaricomycetes</taxon>
        <taxon>Agaricomycetidae</taxon>
        <taxon>Boletales</taxon>
        <taxon>Sclerodermatineae</taxon>
        <taxon>Pisolithaceae</taxon>
        <taxon>Pisolithus</taxon>
    </lineage>
</organism>
<evidence type="ECO:0000313" key="2">
    <source>
        <dbReference type="EMBL" id="KIN94112.1"/>
    </source>
</evidence>
<reference evidence="2 3" key="1">
    <citation type="submission" date="2014-04" db="EMBL/GenBank/DDBJ databases">
        <authorList>
            <consortium name="DOE Joint Genome Institute"/>
            <person name="Kuo A."/>
            <person name="Kohler A."/>
            <person name="Costa M.D."/>
            <person name="Nagy L.G."/>
            <person name="Floudas D."/>
            <person name="Copeland A."/>
            <person name="Barry K.W."/>
            <person name="Cichocki N."/>
            <person name="Veneault-Fourrey C."/>
            <person name="LaButti K."/>
            <person name="Lindquist E.A."/>
            <person name="Lipzen A."/>
            <person name="Lundell T."/>
            <person name="Morin E."/>
            <person name="Murat C."/>
            <person name="Sun H."/>
            <person name="Tunlid A."/>
            <person name="Henrissat B."/>
            <person name="Grigoriev I.V."/>
            <person name="Hibbett D.S."/>
            <person name="Martin F."/>
            <person name="Nordberg H.P."/>
            <person name="Cantor M.N."/>
            <person name="Hua S.X."/>
        </authorList>
    </citation>
    <scope>NUCLEOTIDE SEQUENCE [LARGE SCALE GENOMIC DNA]</scope>
    <source>
        <strain evidence="2 3">Marx 270</strain>
    </source>
</reference>
<keyword evidence="3" id="KW-1185">Reference proteome</keyword>
<reference evidence="3" key="2">
    <citation type="submission" date="2015-01" db="EMBL/GenBank/DDBJ databases">
        <title>Evolutionary Origins and Diversification of the Mycorrhizal Mutualists.</title>
        <authorList>
            <consortium name="DOE Joint Genome Institute"/>
            <consortium name="Mycorrhizal Genomics Consortium"/>
            <person name="Kohler A."/>
            <person name="Kuo A."/>
            <person name="Nagy L.G."/>
            <person name="Floudas D."/>
            <person name="Copeland A."/>
            <person name="Barry K.W."/>
            <person name="Cichocki N."/>
            <person name="Veneault-Fourrey C."/>
            <person name="LaButti K."/>
            <person name="Lindquist E.A."/>
            <person name="Lipzen A."/>
            <person name="Lundell T."/>
            <person name="Morin E."/>
            <person name="Murat C."/>
            <person name="Riley R."/>
            <person name="Ohm R."/>
            <person name="Sun H."/>
            <person name="Tunlid A."/>
            <person name="Henrissat B."/>
            <person name="Grigoriev I.V."/>
            <person name="Hibbett D.S."/>
            <person name="Martin F."/>
        </authorList>
    </citation>
    <scope>NUCLEOTIDE SEQUENCE [LARGE SCALE GENOMIC DNA]</scope>
    <source>
        <strain evidence="3">Marx 270</strain>
    </source>
</reference>
<dbReference type="OrthoDB" id="2661167at2759"/>
<gene>
    <name evidence="2" type="ORF">M404DRAFT_35365</name>
</gene>
<dbReference type="InParanoid" id="A0A0C3IAK3"/>
<sequence length="299" mass="33804">MSNSETQSSDHTYSNLSLEELLDLFDCHYGLADTFPRDAALVLKETRNTFIGQYGRPDADAFKQACLKLSNFIHTKPFLTQDEKEEASSFTGRGNRLVNVLWLADGVYESYLLLDLVLHTNYKSMDFRLLLYCLVYEVLCESYLQTPIEGTLKGRLEDLASRMLTRIDEIWRWEREERLSFLDDFEWDLPWPQDQTSNSTELWPVSSVEHALEQISPATQNVAQRRQSLVSAPPPPATRARPRPLSASQSLPTLESASEPAKRRVASLKRSLSMSGARAGSAPQNLTTIGTLPTLAEEE</sequence>
<feature type="region of interest" description="Disordered" evidence="1">
    <location>
        <begin position="222"/>
        <end position="299"/>
    </location>
</feature>
<accession>A0A0C3IAK3</accession>
<feature type="compositionally biased region" description="Polar residues" evidence="1">
    <location>
        <begin position="246"/>
        <end position="256"/>
    </location>
</feature>
<dbReference type="EMBL" id="KN832113">
    <property type="protein sequence ID" value="KIN94112.1"/>
    <property type="molecule type" value="Genomic_DNA"/>
</dbReference>
<evidence type="ECO:0000256" key="1">
    <source>
        <dbReference type="SAM" id="MobiDB-lite"/>
    </source>
</evidence>
<evidence type="ECO:0000313" key="3">
    <source>
        <dbReference type="Proteomes" id="UP000054217"/>
    </source>
</evidence>
<protein>
    <submittedName>
        <fullName evidence="2">Uncharacterized protein</fullName>
    </submittedName>
</protein>
<feature type="compositionally biased region" description="Polar residues" evidence="1">
    <location>
        <begin position="282"/>
        <end position="291"/>
    </location>
</feature>